<keyword evidence="1" id="KW-1133">Transmembrane helix</keyword>
<keyword evidence="1" id="KW-0812">Transmembrane</keyword>
<dbReference type="Proteomes" id="UP000228920">
    <property type="component" value="Unassembled WGS sequence"/>
</dbReference>
<comment type="caution">
    <text evidence="3">The sequence shown here is derived from an EMBL/GenBank/DDBJ whole genome shotgun (WGS) entry which is preliminary data.</text>
</comment>
<gene>
    <name evidence="3" type="ORF">COY32_00335</name>
</gene>
<evidence type="ECO:0000256" key="1">
    <source>
        <dbReference type="SAM" id="Phobius"/>
    </source>
</evidence>
<feature type="domain" description="CAAX prenyl protease 2/Lysostaphin resistance protein A-like" evidence="2">
    <location>
        <begin position="121"/>
        <end position="206"/>
    </location>
</feature>
<dbReference type="EMBL" id="PFNL01000006">
    <property type="protein sequence ID" value="PIZ48216.1"/>
    <property type="molecule type" value="Genomic_DNA"/>
</dbReference>
<dbReference type="InterPro" id="IPR052710">
    <property type="entry name" value="CAAX_protease"/>
</dbReference>
<evidence type="ECO:0000313" key="4">
    <source>
        <dbReference type="Proteomes" id="UP000228920"/>
    </source>
</evidence>
<feature type="transmembrane region" description="Helical" evidence="1">
    <location>
        <begin position="162"/>
        <end position="187"/>
    </location>
</feature>
<evidence type="ECO:0000259" key="2">
    <source>
        <dbReference type="Pfam" id="PF02517"/>
    </source>
</evidence>
<dbReference type="GO" id="GO:0080120">
    <property type="term" value="P:CAAX-box protein maturation"/>
    <property type="evidence" value="ECO:0007669"/>
    <property type="project" value="UniProtKB-ARBA"/>
</dbReference>
<feature type="transmembrane region" description="Helical" evidence="1">
    <location>
        <begin position="35"/>
        <end position="54"/>
    </location>
</feature>
<proteinExistence type="predicted"/>
<accession>A0A2M7TMT6</accession>
<name>A0A2M7TMT6_UNCKA</name>
<feature type="transmembrane region" description="Helical" evidence="1">
    <location>
        <begin position="235"/>
        <end position="253"/>
    </location>
</feature>
<protein>
    <recommendedName>
        <fullName evidence="2">CAAX prenyl protease 2/Lysostaphin resistance protein A-like domain-containing protein</fullName>
    </recommendedName>
</protein>
<feature type="transmembrane region" description="Helical" evidence="1">
    <location>
        <begin position="12"/>
        <end position="29"/>
    </location>
</feature>
<feature type="transmembrane region" description="Helical" evidence="1">
    <location>
        <begin position="193"/>
        <end position="214"/>
    </location>
</feature>
<feature type="transmembrane region" description="Helical" evidence="1">
    <location>
        <begin position="120"/>
        <end position="141"/>
    </location>
</feature>
<dbReference type="InterPro" id="IPR003675">
    <property type="entry name" value="Rce1/LyrA-like_dom"/>
</dbReference>
<sequence length="283" mass="31349">MLSVPTPFGAIKFRGLFGYLLLGSIPFILLSSLPYAIVSDIALLLWIHGILLWWGNKELIHAGIVRRNLIGRFDLSLIPLAVGITAVMIVFSYGVILLYYYGLVTLWGNTFMELINTPSVSSILGIVAGIVVVPVIEEFFFRGVMLHAMVSRMGFGKGIWITSLLFGFAHFEFISATLFGVVLALVYIRYKSLWLPILIHVLNNAIAFLPSLFVSQSPVIPPEEISVSETLTAGLLLVGVSIPFVVYVIRHWWPTQSTILPYIVNSKQNVIFDNLKASHIGAD</sequence>
<dbReference type="Pfam" id="PF02517">
    <property type="entry name" value="Rce1-like"/>
    <property type="match status" value="1"/>
</dbReference>
<dbReference type="GO" id="GO:0004175">
    <property type="term" value="F:endopeptidase activity"/>
    <property type="evidence" value="ECO:0007669"/>
    <property type="project" value="UniProtKB-ARBA"/>
</dbReference>
<dbReference type="PANTHER" id="PTHR36435:SF1">
    <property type="entry name" value="CAAX AMINO TERMINAL PROTEASE FAMILY PROTEIN"/>
    <property type="match status" value="1"/>
</dbReference>
<keyword evidence="1" id="KW-0472">Membrane</keyword>
<dbReference type="AlphaFoldDB" id="A0A2M7TMT6"/>
<reference evidence="4" key="1">
    <citation type="submission" date="2017-09" db="EMBL/GenBank/DDBJ databases">
        <title>Depth-based differentiation of microbial function through sediment-hosted aquifers and enrichment of novel symbionts in the deep terrestrial subsurface.</title>
        <authorList>
            <person name="Probst A.J."/>
            <person name="Ladd B."/>
            <person name="Jarett J.K."/>
            <person name="Geller-Mcgrath D.E."/>
            <person name="Sieber C.M.K."/>
            <person name="Emerson J.B."/>
            <person name="Anantharaman K."/>
            <person name="Thomas B.C."/>
            <person name="Malmstrom R."/>
            <person name="Stieglmeier M."/>
            <person name="Klingl A."/>
            <person name="Woyke T."/>
            <person name="Ryan C.M."/>
            <person name="Banfield J.F."/>
        </authorList>
    </citation>
    <scope>NUCLEOTIDE SEQUENCE [LARGE SCALE GENOMIC DNA]</scope>
</reference>
<evidence type="ECO:0000313" key="3">
    <source>
        <dbReference type="EMBL" id="PIZ48216.1"/>
    </source>
</evidence>
<feature type="transmembrane region" description="Helical" evidence="1">
    <location>
        <begin position="75"/>
        <end position="100"/>
    </location>
</feature>
<dbReference type="PANTHER" id="PTHR36435">
    <property type="entry name" value="SLR1288 PROTEIN"/>
    <property type="match status" value="1"/>
</dbReference>
<organism evidence="3 4">
    <name type="scientific">candidate division WWE3 bacterium CG_4_10_14_0_2_um_filter_41_14</name>
    <dbReference type="NCBI Taxonomy" id="1975072"/>
    <lineage>
        <taxon>Bacteria</taxon>
        <taxon>Katanobacteria</taxon>
    </lineage>
</organism>